<evidence type="ECO:0000313" key="1">
    <source>
        <dbReference type="EMBL" id="KAB5574179.1"/>
    </source>
</evidence>
<gene>
    <name evidence="1" type="ORF">DKX38_001373</name>
</gene>
<sequence>METEVGVEGNDEAKLKECGIRKSSSSLSSPKQISDPVVYKLVRSTSFTLTYLFSHDVLFGVSHSGISLCILRTKEEQDIWSTTK</sequence>
<organism evidence="1 2">
    <name type="scientific">Salix brachista</name>
    <dbReference type="NCBI Taxonomy" id="2182728"/>
    <lineage>
        <taxon>Eukaryota</taxon>
        <taxon>Viridiplantae</taxon>
        <taxon>Streptophyta</taxon>
        <taxon>Embryophyta</taxon>
        <taxon>Tracheophyta</taxon>
        <taxon>Spermatophyta</taxon>
        <taxon>Magnoliopsida</taxon>
        <taxon>eudicotyledons</taxon>
        <taxon>Gunneridae</taxon>
        <taxon>Pentapetalae</taxon>
        <taxon>rosids</taxon>
        <taxon>fabids</taxon>
        <taxon>Malpighiales</taxon>
        <taxon>Salicaceae</taxon>
        <taxon>Saliceae</taxon>
        <taxon>Salix</taxon>
    </lineage>
</organism>
<protein>
    <submittedName>
        <fullName evidence="1">Uncharacterized protein</fullName>
    </submittedName>
</protein>
<keyword evidence="2" id="KW-1185">Reference proteome</keyword>
<comment type="caution">
    <text evidence="1">The sequence shown here is derived from an EMBL/GenBank/DDBJ whole genome shotgun (WGS) entry which is preliminary data.</text>
</comment>
<evidence type="ECO:0000313" key="2">
    <source>
        <dbReference type="Proteomes" id="UP000326939"/>
    </source>
</evidence>
<reference evidence="2" key="1">
    <citation type="journal article" date="2019" name="Gigascience">
        <title>De novo genome assembly of the endangered Acer yangbiense, a plant species with extremely small populations endemic to Yunnan Province, China.</title>
        <authorList>
            <person name="Yang J."/>
            <person name="Wariss H.M."/>
            <person name="Tao L."/>
            <person name="Zhang R."/>
            <person name="Yun Q."/>
            <person name="Hollingsworth P."/>
            <person name="Dao Z."/>
            <person name="Luo G."/>
            <person name="Guo H."/>
            <person name="Ma Y."/>
            <person name="Sun W."/>
        </authorList>
    </citation>
    <scope>NUCLEOTIDE SEQUENCE [LARGE SCALE GENOMIC DNA]</scope>
    <source>
        <strain evidence="2">cv. br00</strain>
    </source>
</reference>
<dbReference type="EMBL" id="VDCV01000001">
    <property type="protein sequence ID" value="KAB5574179.1"/>
    <property type="molecule type" value="Genomic_DNA"/>
</dbReference>
<accession>A0A5N5P3W1</accession>
<dbReference type="Proteomes" id="UP000326939">
    <property type="component" value="Chromosome 1"/>
</dbReference>
<proteinExistence type="predicted"/>
<name>A0A5N5P3W1_9ROSI</name>
<dbReference type="AlphaFoldDB" id="A0A5N5P3W1"/>